<dbReference type="PANTHER" id="PTHR45646:SF11">
    <property type="entry name" value="SERINE_THREONINE-PROTEIN KINASE DOA"/>
    <property type="match status" value="1"/>
</dbReference>
<dbReference type="GO" id="GO:0005634">
    <property type="term" value="C:nucleus"/>
    <property type="evidence" value="ECO:0007669"/>
    <property type="project" value="TreeGrafter"/>
</dbReference>
<evidence type="ECO:0000256" key="5">
    <source>
        <dbReference type="ARBA" id="ARBA00022840"/>
    </source>
</evidence>
<keyword evidence="1" id="KW-0723">Serine/threonine-protein kinase</keyword>
<dbReference type="InterPro" id="IPR017441">
    <property type="entry name" value="Protein_kinase_ATP_BS"/>
</dbReference>
<organism evidence="8 9">
    <name type="scientific">Drechslerella dactyloides</name>
    <name type="common">Nematode-trapping fungus</name>
    <name type="synonym">Arthrobotrys dactyloides</name>
    <dbReference type="NCBI Taxonomy" id="74499"/>
    <lineage>
        <taxon>Eukaryota</taxon>
        <taxon>Fungi</taxon>
        <taxon>Dikarya</taxon>
        <taxon>Ascomycota</taxon>
        <taxon>Pezizomycotina</taxon>
        <taxon>Orbiliomycetes</taxon>
        <taxon>Orbiliales</taxon>
        <taxon>Orbiliaceae</taxon>
        <taxon>Drechslerella</taxon>
    </lineage>
</organism>
<evidence type="ECO:0000256" key="2">
    <source>
        <dbReference type="ARBA" id="ARBA00022679"/>
    </source>
</evidence>
<evidence type="ECO:0000256" key="6">
    <source>
        <dbReference type="PROSITE-ProRule" id="PRU10141"/>
    </source>
</evidence>
<proteinExistence type="predicted"/>
<dbReference type="AlphaFoldDB" id="A0AAD6NJ36"/>
<keyword evidence="3 6" id="KW-0547">Nucleotide-binding</keyword>
<protein>
    <recommendedName>
        <fullName evidence="7">Protein kinase domain-containing protein</fullName>
    </recommendedName>
</protein>
<dbReference type="InterPro" id="IPR051175">
    <property type="entry name" value="CLK_kinases"/>
</dbReference>
<gene>
    <name evidence="8" type="ORF">Dda_5678</name>
</gene>
<dbReference type="PROSITE" id="PS00107">
    <property type="entry name" value="PROTEIN_KINASE_ATP"/>
    <property type="match status" value="1"/>
</dbReference>
<dbReference type="GO" id="GO:0005524">
    <property type="term" value="F:ATP binding"/>
    <property type="evidence" value="ECO:0007669"/>
    <property type="project" value="UniProtKB-UniRule"/>
</dbReference>
<dbReference type="SUPFAM" id="SSF56112">
    <property type="entry name" value="Protein kinase-like (PK-like)"/>
    <property type="match status" value="1"/>
</dbReference>
<comment type="caution">
    <text evidence="8">The sequence shown here is derived from an EMBL/GenBank/DDBJ whole genome shotgun (WGS) entry which is preliminary data.</text>
</comment>
<sequence length="507" mass="58001">MSPSQENNYSGFWYDVRRQLRTLFEAAFEWRNKIKEVDFSGTKCDPHPFPHPDSDRLEHCYKYGYGKGKFYPVQLGQRLGSYHIKAKLGHGNFATVWQAEPIKGLCTSGHQSVAIKVCSNNKKDNKDDVLEAKVLRKLGKRSDGKGDFGKDHLMTVDECFNVPGHFGDHFCIVSESIGPTLDHYLLMVEKQNLGSFDYNVAKKVTFQLLSAVTWLHAAGYGHGDIHPYNVLMKEQGYQAPKNAKRNVCYANCKPEDKPYMPPYLVSCIDDDLAVGAPLSFETCDARLADFGQSFKKNHPRRLYRMTTQKGLRSPEWVIKHAPITISIDIWSIACMAYRMVTGKRLMDIQERYIDENGQPTQKRTKFDINNEHLPMMVELFGTPPPWIRGKWAASNLPPINWKSTSPEGTLHKRIQDDCPSSMSTEEAELFEDFLRKAFVWDYRFRATAKDLIQHKWFQSILTDADKASIEAILVPSRFEGLNTIRNQYARLRSLPVKIGGLFAQKVD</sequence>
<dbReference type="GO" id="GO:0004674">
    <property type="term" value="F:protein serine/threonine kinase activity"/>
    <property type="evidence" value="ECO:0007669"/>
    <property type="project" value="UniProtKB-KW"/>
</dbReference>
<dbReference type="Gene3D" id="3.30.200.20">
    <property type="entry name" value="Phosphorylase Kinase, domain 1"/>
    <property type="match status" value="1"/>
</dbReference>
<dbReference type="GO" id="GO:0043484">
    <property type="term" value="P:regulation of RNA splicing"/>
    <property type="evidence" value="ECO:0007669"/>
    <property type="project" value="TreeGrafter"/>
</dbReference>
<evidence type="ECO:0000259" key="7">
    <source>
        <dbReference type="PROSITE" id="PS50011"/>
    </source>
</evidence>
<evidence type="ECO:0000313" key="8">
    <source>
        <dbReference type="EMBL" id="KAJ6260032.1"/>
    </source>
</evidence>
<keyword evidence="9" id="KW-1185">Reference proteome</keyword>
<dbReference type="Pfam" id="PF00069">
    <property type="entry name" value="Pkinase"/>
    <property type="match status" value="2"/>
</dbReference>
<keyword evidence="2" id="KW-0808">Transferase</keyword>
<keyword evidence="4" id="KW-0418">Kinase</keyword>
<feature type="binding site" evidence="6">
    <location>
        <position position="116"/>
    </location>
    <ligand>
        <name>ATP</name>
        <dbReference type="ChEBI" id="CHEBI:30616"/>
    </ligand>
</feature>
<evidence type="ECO:0000256" key="4">
    <source>
        <dbReference type="ARBA" id="ARBA00022777"/>
    </source>
</evidence>
<dbReference type="Proteomes" id="UP001221413">
    <property type="component" value="Unassembled WGS sequence"/>
</dbReference>
<dbReference type="EMBL" id="JAQGDS010000006">
    <property type="protein sequence ID" value="KAJ6260032.1"/>
    <property type="molecule type" value="Genomic_DNA"/>
</dbReference>
<dbReference type="InterPro" id="IPR000719">
    <property type="entry name" value="Prot_kinase_dom"/>
</dbReference>
<accession>A0AAD6NJ36</accession>
<dbReference type="InterPro" id="IPR011009">
    <property type="entry name" value="Kinase-like_dom_sf"/>
</dbReference>
<dbReference type="PROSITE" id="PS50011">
    <property type="entry name" value="PROTEIN_KINASE_DOM"/>
    <property type="match status" value="1"/>
</dbReference>
<dbReference type="SMART" id="SM00220">
    <property type="entry name" value="S_TKc"/>
    <property type="match status" value="1"/>
</dbReference>
<keyword evidence="5 6" id="KW-0067">ATP-binding</keyword>
<evidence type="ECO:0000256" key="1">
    <source>
        <dbReference type="ARBA" id="ARBA00022527"/>
    </source>
</evidence>
<evidence type="ECO:0000256" key="3">
    <source>
        <dbReference type="ARBA" id="ARBA00022741"/>
    </source>
</evidence>
<dbReference type="Gene3D" id="1.10.510.10">
    <property type="entry name" value="Transferase(Phosphotransferase) domain 1"/>
    <property type="match status" value="1"/>
</dbReference>
<feature type="domain" description="Protein kinase" evidence="7">
    <location>
        <begin position="82"/>
        <end position="457"/>
    </location>
</feature>
<evidence type="ECO:0000313" key="9">
    <source>
        <dbReference type="Proteomes" id="UP001221413"/>
    </source>
</evidence>
<dbReference type="PANTHER" id="PTHR45646">
    <property type="entry name" value="SERINE/THREONINE-PROTEIN KINASE DOA-RELATED"/>
    <property type="match status" value="1"/>
</dbReference>
<reference evidence="8" key="1">
    <citation type="submission" date="2023-01" db="EMBL/GenBank/DDBJ databases">
        <title>The chitinases involved in constricting ring structure development in the nematode-trapping fungus Drechslerella dactyloides.</title>
        <authorList>
            <person name="Wang R."/>
            <person name="Zhang L."/>
            <person name="Tang P."/>
            <person name="Li S."/>
            <person name="Liang L."/>
        </authorList>
    </citation>
    <scope>NUCLEOTIDE SEQUENCE</scope>
    <source>
        <strain evidence="8">YMF1.00031</strain>
    </source>
</reference>
<name>A0AAD6NJ36_DREDA</name>